<comment type="similarity">
    <text evidence="4 11">Belongs to the protoporphyrinogen/coproporphyrinogen oxidase family. Coproporphyrinogen III oxidase subfamily.</text>
</comment>
<evidence type="ECO:0000256" key="3">
    <source>
        <dbReference type="ARBA" id="ARBA00004744"/>
    </source>
</evidence>
<evidence type="ECO:0000256" key="5">
    <source>
        <dbReference type="ARBA" id="ARBA00012402"/>
    </source>
</evidence>
<evidence type="ECO:0000256" key="1">
    <source>
        <dbReference type="ARBA" id="ARBA00001755"/>
    </source>
</evidence>
<dbReference type="InterPro" id="IPR050464">
    <property type="entry name" value="Zeta_carotene_desat/Oxidored"/>
</dbReference>
<name>A0A1H9QJE5_9LACT</name>
<dbReference type="PANTHER" id="PTHR42923:SF3">
    <property type="entry name" value="PROTOPORPHYRINOGEN OXIDASE"/>
    <property type="match status" value="1"/>
</dbReference>
<feature type="transmembrane region" description="Helical" evidence="12">
    <location>
        <begin position="7"/>
        <end position="24"/>
    </location>
</feature>
<keyword evidence="12" id="KW-0472">Membrane</keyword>
<feature type="domain" description="Amine oxidase" evidence="13">
    <location>
        <begin position="35"/>
        <end position="433"/>
    </location>
</feature>
<keyword evidence="11" id="KW-0963">Cytoplasm</keyword>
<evidence type="ECO:0000313" key="15">
    <source>
        <dbReference type="Proteomes" id="UP000198948"/>
    </source>
</evidence>
<comment type="subcellular location">
    <subcellularLocation>
        <location evidence="11">Cytoplasm</location>
    </subcellularLocation>
</comment>
<dbReference type="GO" id="GO:0004729">
    <property type="term" value="F:oxygen-dependent protoporphyrinogen oxidase activity"/>
    <property type="evidence" value="ECO:0007669"/>
    <property type="project" value="UniProtKB-UniRule"/>
</dbReference>
<keyword evidence="15" id="KW-1185">Reference proteome</keyword>
<evidence type="ECO:0000313" key="14">
    <source>
        <dbReference type="EMBL" id="SER60626.1"/>
    </source>
</evidence>
<keyword evidence="12" id="KW-0812">Transmembrane</keyword>
<accession>A0A1H9QJE5</accession>
<dbReference type="SUPFAM" id="SSF51905">
    <property type="entry name" value="FAD/NAD(P)-binding domain"/>
    <property type="match status" value="1"/>
</dbReference>
<gene>
    <name evidence="14" type="ORF">SAMN04488559_102122</name>
</gene>
<dbReference type="InterPro" id="IPR036188">
    <property type="entry name" value="FAD/NAD-bd_sf"/>
</dbReference>
<keyword evidence="10 11" id="KW-0350">Heme biosynthesis</keyword>
<protein>
    <recommendedName>
        <fullName evidence="6 11">Coproporphyrinogen III oxidase</fullName>
        <ecNumber evidence="5 11">1.3.3.15</ecNumber>
    </recommendedName>
</protein>
<comment type="catalytic activity">
    <reaction evidence="1">
        <text>coproporphyrinogen III + 3 O2 = coproporphyrin III + 3 H2O2</text>
        <dbReference type="Rhea" id="RHEA:43436"/>
        <dbReference type="ChEBI" id="CHEBI:15379"/>
        <dbReference type="ChEBI" id="CHEBI:16240"/>
        <dbReference type="ChEBI" id="CHEBI:57309"/>
        <dbReference type="ChEBI" id="CHEBI:131725"/>
        <dbReference type="EC" id="1.3.3.15"/>
    </reaction>
    <physiologicalReaction direction="left-to-right" evidence="1">
        <dbReference type="Rhea" id="RHEA:43437"/>
    </physiologicalReaction>
</comment>
<dbReference type="EC" id="1.3.3.15" evidence="5 11"/>
<organism evidence="14 15">
    <name type="scientific">Isobaculum melis</name>
    <dbReference type="NCBI Taxonomy" id="142588"/>
    <lineage>
        <taxon>Bacteria</taxon>
        <taxon>Bacillati</taxon>
        <taxon>Bacillota</taxon>
        <taxon>Bacilli</taxon>
        <taxon>Lactobacillales</taxon>
        <taxon>Carnobacteriaceae</taxon>
        <taxon>Isobaculum</taxon>
    </lineage>
</organism>
<proteinExistence type="inferred from homology"/>
<comment type="function">
    <text evidence="11">Involved in coproporphyrin-dependent heme b biosynthesis. Catalyzes the oxidation of coproporphyrinogen III to coproporphyrin III.</text>
</comment>
<evidence type="ECO:0000256" key="11">
    <source>
        <dbReference type="RuleBase" id="RU364052"/>
    </source>
</evidence>
<evidence type="ECO:0000256" key="8">
    <source>
        <dbReference type="ARBA" id="ARBA00022827"/>
    </source>
</evidence>
<dbReference type="UniPathway" id="UPA00252"/>
<dbReference type="InterPro" id="IPR002937">
    <property type="entry name" value="Amino_oxidase"/>
</dbReference>
<dbReference type="Gene3D" id="3.90.660.20">
    <property type="entry name" value="Protoporphyrinogen oxidase, mitochondrial, domain 2"/>
    <property type="match status" value="1"/>
</dbReference>
<evidence type="ECO:0000259" key="13">
    <source>
        <dbReference type="Pfam" id="PF01593"/>
    </source>
</evidence>
<evidence type="ECO:0000256" key="6">
    <source>
        <dbReference type="ARBA" id="ARBA00019046"/>
    </source>
</evidence>
<dbReference type="NCBIfam" id="TIGR00562">
    <property type="entry name" value="proto_IX_ox"/>
    <property type="match status" value="1"/>
</dbReference>
<evidence type="ECO:0000256" key="7">
    <source>
        <dbReference type="ARBA" id="ARBA00022630"/>
    </source>
</evidence>
<dbReference type="InterPro" id="IPR004572">
    <property type="entry name" value="Protoporphyrinogen_oxidase"/>
</dbReference>
<comment type="pathway">
    <text evidence="3 11">Porphyrin-containing compound metabolism; protoheme biosynthesis.</text>
</comment>
<comment type="cofactor">
    <cofactor evidence="2 11">
        <name>FAD</name>
        <dbReference type="ChEBI" id="CHEBI:57692"/>
    </cofactor>
</comment>
<evidence type="ECO:0000256" key="12">
    <source>
        <dbReference type="SAM" id="Phobius"/>
    </source>
</evidence>
<evidence type="ECO:0000256" key="10">
    <source>
        <dbReference type="ARBA" id="ARBA00023133"/>
    </source>
</evidence>
<dbReference type="STRING" id="142588.SAMN04488559_102122"/>
<dbReference type="GO" id="GO:0006783">
    <property type="term" value="P:heme biosynthetic process"/>
    <property type="evidence" value="ECO:0007669"/>
    <property type="project" value="UniProtKB-UniRule"/>
</dbReference>
<dbReference type="AlphaFoldDB" id="A0A1H9QJE5"/>
<dbReference type="SUPFAM" id="SSF54373">
    <property type="entry name" value="FAD-linked reductases, C-terminal domain"/>
    <property type="match status" value="1"/>
</dbReference>
<dbReference type="Gene3D" id="1.10.3110.10">
    <property type="entry name" value="protoporphyrinogen ix oxidase, domain 3"/>
    <property type="match status" value="1"/>
</dbReference>
<keyword evidence="12" id="KW-1133">Transmembrane helix</keyword>
<dbReference type="PANTHER" id="PTHR42923">
    <property type="entry name" value="PROTOPORPHYRINOGEN OXIDASE"/>
    <property type="match status" value="1"/>
</dbReference>
<keyword evidence="7 11" id="KW-0285">Flavoprotein</keyword>
<sequence>MVKKARKIVIIGGGITALTAGYYIKQYIDTHELPYDLQILESSARVGGKINTVKIDGKYIERGASFINGKIPHVMKLIEALGMEHQVMTAESKQQAVLLFGKLHHLPYPNFMGIPFKIHDIWKTDMLSFKGKLCVYKDLFFRKNQQRTETTIYDFLENHFGSEMMDHIIEPYLSSLLSVDISEVGVTGEFSFLLELEKQYGSLIKGLAQMNYVPRSETIQYLTFETGLEAIIEELKAYLKPHIQYGKKVYAIKKGLDHQYVLNVNENEEIMAAEVCIAIPNTEFKYLLPDEELLSLFSQHLSVPQGTVTLSFPKEAIKSELVGSGFVTPSKSDSHITSSMWLTNIWSHVTSKDEVLIRAFIGRYGEIDILSLSDSQLEYLVLEDLKKLLVIEGKPNFSVVARWQHSIPLSPTKYLKERMHVHQVLREKYPGIFINEFGASIGASVEQGEVLAQSLIEYIQQL</sequence>
<dbReference type="Pfam" id="PF01593">
    <property type="entry name" value="Amino_oxidase"/>
    <property type="match status" value="1"/>
</dbReference>
<keyword evidence="8 11" id="KW-0274">FAD</keyword>
<dbReference type="RefSeq" id="WP_092649942.1">
    <property type="nucleotide sequence ID" value="NZ_FOHA01000002.1"/>
</dbReference>
<evidence type="ECO:0000256" key="9">
    <source>
        <dbReference type="ARBA" id="ARBA00023002"/>
    </source>
</evidence>
<reference evidence="14 15" key="1">
    <citation type="submission" date="2016-10" db="EMBL/GenBank/DDBJ databases">
        <authorList>
            <person name="de Groot N.N."/>
        </authorList>
    </citation>
    <scope>NUCLEOTIDE SEQUENCE [LARGE SCALE GENOMIC DNA]</scope>
    <source>
        <strain evidence="14 15">DSM 13760</strain>
    </source>
</reference>
<dbReference type="GO" id="GO:0005737">
    <property type="term" value="C:cytoplasm"/>
    <property type="evidence" value="ECO:0007669"/>
    <property type="project" value="UniProtKB-SubCell"/>
</dbReference>
<evidence type="ECO:0000256" key="4">
    <source>
        <dbReference type="ARBA" id="ARBA00008310"/>
    </source>
</evidence>
<dbReference type="OrthoDB" id="9805195at2"/>
<dbReference type="Proteomes" id="UP000198948">
    <property type="component" value="Unassembled WGS sequence"/>
</dbReference>
<dbReference type="Gene3D" id="3.50.50.60">
    <property type="entry name" value="FAD/NAD(P)-binding domain"/>
    <property type="match status" value="1"/>
</dbReference>
<evidence type="ECO:0000256" key="2">
    <source>
        <dbReference type="ARBA" id="ARBA00001974"/>
    </source>
</evidence>
<dbReference type="EMBL" id="FOHA01000002">
    <property type="protein sequence ID" value="SER60626.1"/>
    <property type="molecule type" value="Genomic_DNA"/>
</dbReference>
<keyword evidence="9 11" id="KW-0560">Oxidoreductase</keyword>